<dbReference type="RefSeq" id="WP_320942567.1">
    <property type="nucleotide sequence ID" value="NZ_BAABEU010000003.1"/>
</dbReference>
<dbReference type="Gene3D" id="1.10.132.120">
    <property type="match status" value="1"/>
</dbReference>
<dbReference type="Gene3D" id="3.30.66.10">
    <property type="entry name" value="DNA topoisomerase I domain"/>
    <property type="match status" value="1"/>
</dbReference>
<dbReference type="PRINTS" id="PR00416">
    <property type="entry name" value="EUTPISMRASEI"/>
</dbReference>
<evidence type="ECO:0000313" key="10">
    <source>
        <dbReference type="Proteomes" id="UP001323798"/>
    </source>
</evidence>
<protein>
    <recommendedName>
        <fullName evidence="3">DNA topoisomerase</fullName>
        <ecNumber evidence="3">5.6.2.1</ecNumber>
    </recommendedName>
</protein>
<evidence type="ECO:0000256" key="2">
    <source>
        <dbReference type="ARBA" id="ARBA00006645"/>
    </source>
</evidence>
<evidence type="ECO:0000313" key="9">
    <source>
        <dbReference type="EMBL" id="WPR89853.1"/>
    </source>
</evidence>
<dbReference type="Gene3D" id="3.90.15.10">
    <property type="entry name" value="Topoisomerase I, Chain A, domain 3"/>
    <property type="match status" value="1"/>
</dbReference>
<dbReference type="InterPro" id="IPR011010">
    <property type="entry name" value="DNA_brk_join_enz"/>
</dbReference>
<evidence type="ECO:0000256" key="1">
    <source>
        <dbReference type="ARBA" id="ARBA00000213"/>
    </source>
</evidence>
<dbReference type="SUPFAM" id="SSF56349">
    <property type="entry name" value="DNA breaking-rejoining enzymes"/>
    <property type="match status" value="1"/>
</dbReference>
<feature type="domain" description="DNA topoisomerase I catalytic core eukaryotic-type" evidence="7">
    <location>
        <begin position="85"/>
        <end position="287"/>
    </location>
</feature>
<evidence type="ECO:0000259" key="7">
    <source>
        <dbReference type="Pfam" id="PF01028"/>
    </source>
</evidence>
<keyword evidence="4" id="KW-0799">Topoisomerase</keyword>
<reference evidence="9 10" key="1">
    <citation type="submission" date="2023-11" db="EMBL/GenBank/DDBJ databases">
        <title>Genome sequence of Microbacterium rhizosphaerae KACC 19337.</title>
        <authorList>
            <person name="Choi H."/>
            <person name="Kim S."/>
            <person name="Kim Y."/>
            <person name="Kwon S.-W."/>
            <person name="Heo J."/>
        </authorList>
    </citation>
    <scope>NUCLEOTIDE SEQUENCE [LARGE SCALE GENOMIC DNA]</scope>
    <source>
        <strain evidence="9 10">KACC 19337</strain>
    </source>
</reference>
<evidence type="ECO:0000256" key="6">
    <source>
        <dbReference type="ARBA" id="ARBA00023235"/>
    </source>
</evidence>
<dbReference type="Pfam" id="PF01028">
    <property type="entry name" value="Topoisom_I"/>
    <property type="match status" value="1"/>
</dbReference>
<dbReference type="Pfam" id="PF21338">
    <property type="entry name" value="Top1B_N_bact"/>
    <property type="match status" value="1"/>
</dbReference>
<keyword evidence="5" id="KW-0238">DNA-binding</keyword>
<dbReference type="InterPro" id="IPR013500">
    <property type="entry name" value="TopoI_cat_euk"/>
</dbReference>
<evidence type="ECO:0000259" key="8">
    <source>
        <dbReference type="Pfam" id="PF21338"/>
    </source>
</evidence>
<keyword evidence="6" id="KW-0413">Isomerase</keyword>
<dbReference type="InterPro" id="IPR001631">
    <property type="entry name" value="TopoI"/>
</dbReference>
<sequence>MARLRRVRPLEDAGIRRVRRGRGFQYVDAAGRPASNKDRKRIDALVIPPAWTDVWISEHERGHIQAVGTDDAGRRQYIYHPDWVKRRDRGKYERMLALAKALPSARARVTRSLRSDELGRERVLATAFRLLDEAAPRIGSERYFAENGNRGLTTLQRRDASVDGTTVTLSFPGKGGKRQDIEVEDPALAAVIAELVGGPPRSPLLAYRRGRRRIPVRPKDVNDYVRELTGGRFSAKDFRTLRGTIAAAEALARSGVPATERDRRKAEQDAVKATSELLGNTPTVARNSYIDPRVWVRYKDGDLLDLSGSPEAAIGRLLRPVRQEAPTATFR</sequence>
<dbReference type="Proteomes" id="UP001323798">
    <property type="component" value="Chromosome"/>
</dbReference>
<accession>A0ABZ0SPW2</accession>
<dbReference type="EC" id="5.6.2.1" evidence="3"/>
<keyword evidence="10" id="KW-1185">Reference proteome</keyword>
<dbReference type="InterPro" id="IPR035447">
    <property type="entry name" value="DNA_topo_I_N_sf"/>
</dbReference>
<dbReference type="InterPro" id="IPR014711">
    <property type="entry name" value="TopoI_cat_a-hlx-sub_euk"/>
</dbReference>
<comment type="catalytic activity">
    <reaction evidence="1">
        <text>ATP-independent breakage of single-stranded DNA, followed by passage and rejoining.</text>
        <dbReference type="EC" id="5.6.2.1"/>
    </reaction>
</comment>
<name>A0ABZ0SPW2_9MICO</name>
<feature type="domain" description="DNA topoisomerase IB N-terminal" evidence="8">
    <location>
        <begin position="23"/>
        <end position="70"/>
    </location>
</feature>
<dbReference type="InterPro" id="IPR049331">
    <property type="entry name" value="Top1B_N_bact"/>
</dbReference>
<evidence type="ECO:0000256" key="3">
    <source>
        <dbReference type="ARBA" id="ARBA00012891"/>
    </source>
</evidence>
<evidence type="ECO:0000256" key="5">
    <source>
        <dbReference type="ARBA" id="ARBA00023125"/>
    </source>
</evidence>
<dbReference type="PROSITE" id="PS52038">
    <property type="entry name" value="TOPO_IB_2"/>
    <property type="match status" value="1"/>
</dbReference>
<dbReference type="EMBL" id="CP139368">
    <property type="protein sequence ID" value="WPR89853.1"/>
    <property type="molecule type" value="Genomic_DNA"/>
</dbReference>
<comment type="similarity">
    <text evidence="2">Belongs to the type IB topoisomerase family.</text>
</comment>
<organism evidence="9 10">
    <name type="scientific">Microbacterium rhizosphaerae</name>
    <dbReference type="NCBI Taxonomy" id="1678237"/>
    <lineage>
        <taxon>Bacteria</taxon>
        <taxon>Bacillati</taxon>
        <taxon>Actinomycetota</taxon>
        <taxon>Actinomycetes</taxon>
        <taxon>Micrococcales</taxon>
        <taxon>Microbacteriaceae</taxon>
        <taxon>Microbacterium</taxon>
    </lineage>
</organism>
<gene>
    <name evidence="9" type="ORF">SM116_00785</name>
</gene>
<dbReference type="SUPFAM" id="SSF55869">
    <property type="entry name" value="DNA topoisomerase I domain"/>
    <property type="match status" value="1"/>
</dbReference>
<evidence type="ECO:0000256" key="4">
    <source>
        <dbReference type="ARBA" id="ARBA00023029"/>
    </source>
</evidence>
<proteinExistence type="inferred from homology"/>